<comment type="subcellular location">
    <subcellularLocation>
        <location evidence="2">Cell outer membrane</location>
    </subcellularLocation>
    <subcellularLocation>
        <location evidence="1">Cell surface</location>
    </subcellularLocation>
</comment>
<comment type="caution">
    <text evidence="16">The sequence shown here is derived from an EMBL/GenBank/DDBJ whole genome shotgun (WGS) entry which is preliminary data.</text>
</comment>
<evidence type="ECO:0000256" key="7">
    <source>
        <dbReference type="ARBA" id="ARBA00022729"/>
    </source>
</evidence>
<keyword evidence="4" id="KW-0813">Transport</keyword>
<keyword evidence="8" id="KW-0653">Protein transport</keyword>
<evidence type="ECO:0000256" key="1">
    <source>
        <dbReference type="ARBA" id="ARBA00004241"/>
    </source>
</evidence>
<dbReference type="SUPFAM" id="SSF101967">
    <property type="entry name" value="Adhesin YadA, collagen-binding domain"/>
    <property type="match status" value="3"/>
</dbReference>
<dbReference type="InterPro" id="IPR045584">
    <property type="entry name" value="Pilin-like"/>
</dbReference>
<evidence type="ECO:0000256" key="8">
    <source>
        <dbReference type="ARBA" id="ARBA00022927"/>
    </source>
</evidence>
<feature type="domain" description="Trimeric autotransporter adhesin YadA-like C-terminal membrane anchor" evidence="13">
    <location>
        <begin position="922"/>
        <end position="978"/>
    </location>
</feature>
<proteinExistence type="inferred from homology"/>
<dbReference type="Gene3D" id="1.20.5.2280">
    <property type="match status" value="1"/>
</dbReference>
<keyword evidence="9" id="KW-0472">Membrane</keyword>
<keyword evidence="7 12" id="KW-0732">Signal</keyword>
<dbReference type="Pfam" id="PF03895">
    <property type="entry name" value="YadA_anchor"/>
    <property type="match status" value="1"/>
</dbReference>
<evidence type="ECO:0000256" key="4">
    <source>
        <dbReference type="ARBA" id="ARBA00022448"/>
    </source>
</evidence>
<dbReference type="SUPFAM" id="SSF54523">
    <property type="entry name" value="Pili subunits"/>
    <property type="match status" value="1"/>
</dbReference>
<evidence type="ECO:0000256" key="6">
    <source>
        <dbReference type="ARBA" id="ARBA00022692"/>
    </source>
</evidence>
<evidence type="ECO:0000259" key="14">
    <source>
        <dbReference type="Pfam" id="PF05658"/>
    </source>
</evidence>
<evidence type="ECO:0000256" key="10">
    <source>
        <dbReference type="ARBA" id="ARBA00023237"/>
    </source>
</evidence>
<dbReference type="Gene3D" id="3.30.1300.30">
    <property type="entry name" value="GSPII I/J protein-like"/>
    <property type="match status" value="1"/>
</dbReference>
<evidence type="ECO:0000256" key="2">
    <source>
        <dbReference type="ARBA" id="ARBA00004442"/>
    </source>
</evidence>
<keyword evidence="5" id="KW-1134">Transmembrane beta strand</keyword>
<protein>
    <submittedName>
        <fullName evidence="16">Uncharacterized protein</fullName>
    </submittedName>
</protein>
<evidence type="ECO:0000259" key="15">
    <source>
        <dbReference type="Pfam" id="PF05662"/>
    </source>
</evidence>
<name>A0ABQ4QHK2_9HYPH</name>
<dbReference type="Proteomes" id="UP001055117">
    <property type="component" value="Unassembled WGS sequence"/>
</dbReference>
<dbReference type="InterPro" id="IPR011049">
    <property type="entry name" value="Serralysin-like_metalloprot_C"/>
</dbReference>
<keyword evidence="6" id="KW-0812">Transmembrane</keyword>
<accession>A0ABQ4QHK2</accession>
<feature type="domain" description="Trimeric autotransporter adhesin YadA-like head" evidence="14">
    <location>
        <begin position="667"/>
        <end position="693"/>
    </location>
</feature>
<feature type="domain" description="Trimeric autotransporter adhesin YadA-like head" evidence="14">
    <location>
        <begin position="51"/>
        <end position="75"/>
    </location>
</feature>
<feature type="domain" description="Trimeric autotransporter adhesin YadA-like stalk" evidence="15">
    <location>
        <begin position="431"/>
        <end position="467"/>
    </location>
</feature>
<dbReference type="Pfam" id="PF05662">
    <property type="entry name" value="YadA_stalk"/>
    <property type="match status" value="6"/>
</dbReference>
<evidence type="ECO:0000259" key="13">
    <source>
        <dbReference type="Pfam" id="PF03895"/>
    </source>
</evidence>
<dbReference type="Gene3D" id="2.150.10.10">
    <property type="entry name" value="Serralysin-like metalloprotease, C-terminal"/>
    <property type="match status" value="3"/>
</dbReference>
<sequence length="980" mass="94486">MSSHRPCDRPAARLHRHLLTTTALTLALGFAATGSASAQAYNAGTGATSAGTNATAIGPNATAGGDESFAGGYNASSAGAGAVAIGSGASAQSATNNQGIINYRDASGVGIPAAGTGGNIQNGANGSTTPPGAGETSAGAQPSGTAIGKKSTVGAAGGVAVGYHNSAGTGTFNSTAIGANNDAAGSYGVAIGYANLATGRSTLSLGTNNQALGDVAIALGRQSYAVGDFSFAQGFIASAYGQDALALGRLSVAGETGSNPTASNIAIGDNARAVGGSALALGSGASATKAQSVALGAGSMALRGSLSGTEAYTTNTLSSANGEVSVGAQGAERQITNVAGGQQDTDAVNVRQLRSVGSGVTKNATALGGSFGSDGTYTPPSYTYNGRSYATVPGVVGALDQLALRYDTDGSGNRLASVDLSRAGTVGSAVRITGLAPGSLAAGSTDAVNGDQLYALRQSIDDGTFGLVRQDSTSRAIRVAAATDGALVDFRNSAGSGRVLRGVSSGALSAGSDEAVNGGQLYATNQAVAGLSAGLANGSVGLVKQDAATRGLTVGAETDGTTVSFADRDGTARTLTGVSGGRIALGSTDAVSGGQVYGLSASLARSLGGGSSVAADGTVTAPSYAIQGASFGDVGSALGSLDAAVTTLNTAGSRYVAVRSTGAAAQATATDSLAIGPASVASVEGGVALGANAIARRAGLSGAAEAFSGITVASTAGAVSVGAEGAERQIVNVAGGTQDTDAVNLRQLRAVGGNLAGALGGGAGFAADGSFTGPTYALGGRSYSGVGDALAAVDAFAVKYDVDPATGGRGQSMTLAGSDPNQPVLIRNVAAGVQPTDAANLGQVTAQVATAKAQSFAYTDQRVQASYAAGTAYTDARVAPLEKQANAFGSQLAGLQNEVGQVRQEARRGAAIGLAAASLRFDDRPGKLSMAAGGGVWRGEGAASMGIGYTLPDGSARVNATGVAAGRDFGIGAGASFTLN</sequence>
<feature type="domain" description="Trimeric autotransporter adhesin YadA-like stalk" evidence="15">
    <location>
        <begin position="826"/>
        <end position="865"/>
    </location>
</feature>
<evidence type="ECO:0000256" key="12">
    <source>
        <dbReference type="SAM" id="SignalP"/>
    </source>
</evidence>
<feature type="domain" description="Trimeric autotransporter adhesin YadA-like head" evidence="14">
    <location>
        <begin position="173"/>
        <end position="193"/>
    </location>
</feature>
<dbReference type="InterPro" id="IPR008635">
    <property type="entry name" value="Coiled_stalk_dom"/>
</dbReference>
<dbReference type="Pfam" id="PF05658">
    <property type="entry name" value="YadA_head"/>
    <property type="match status" value="5"/>
</dbReference>
<evidence type="ECO:0000313" key="16">
    <source>
        <dbReference type="EMBL" id="GJD44514.1"/>
    </source>
</evidence>
<feature type="compositionally biased region" description="Polar residues" evidence="11">
    <location>
        <begin position="121"/>
        <end position="130"/>
    </location>
</feature>
<evidence type="ECO:0000256" key="5">
    <source>
        <dbReference type="ARBA" id="ARBA00022452"/>
    </source>
</evidence>
<comment type="similarity">
    <text evidence="3">Belongs to the autotransporter-2 (AT-2) (TC 1.B.40) family.</text>
</comment>
<feature type="chain" id="PRO_5046576120" evidence="12">
    <location>
        <begin position="39"/>
        <end position="980"/>
    </location>
</feature>
<dbReference type="InterPro" id="IPR005594">
    <property type="entry name" value="YadA_C"/>
</dbReference>
<dbReference type="InterPro" id="IPR008640">
    <property type="entry name" value="Adhesin_Head_dom"/>
</dbReference>
<reference evidence="16 17" key="1">
    <citation type="journal article" date="2021" name="Front. Microbiol.">
        <title>Comprehensive Comparative Genomics and Phenotyping of Methylobacterium Species.</title>
        <authorList>
            <person name="Alessa O."/>
            <person name="Ogura Y."/>
            <person name="Fujitani Y."/>
            <person name="Takami H."/>
            <person name="Hayashi T."/>
            <person name="Sahin N."/>
            <person name="Tani A."/>
        </authorList>
    </citation>
    <scope>NUCLEOTIDE SEQUENCE [LARGE SCALE GENOMIC DNA]</scope>
    <source>
        <strain evidence="16 17">DSM 23679</strain>
    </source>
</reference>
<feature type="region of interest" description="Disordered" evidence="11">
    <location>
        <begin position="114"/>
        <end position="146"/>
    </location>
</feature>
<gene>
    <name evidence="16" type="ORF">AFCDBAGC_2381</name>
</gene>
<evidence type="ECO:0000256" key="3">
    <source>
        <dbReference type="ARBA" id="ARBA00005848"/>
    </source>
</evidence>
<dbReference type="CDD" id="cd12820">
    <property type="entry name" value="LbR_YadA-like"/>
    <property type="match status" value="1"/>
</dbReference>
<keyword evidence="17" id="KW-1185">Reference proteome</keyword>
<feature type="signal peptide" evidence="12">
    <location>
        <begin position="1"/>
        <end position="38"/>
    </location>
</feature>
<evidence type="ECO:0000256" key="11">
    <source>
        <dbReference type="SAM" id="MobiDB-lite"/>
    </source>
</evidence>
<feature type="domain" description="Trimeric autotransporter adhesin YadA-like head" evidence="14">
    <location>
        <begin position="197"/>
        <end position="223"/>
    </location>
</feature>
<evidence type="ECO:0000313" key="17">
    <source>
        <dbReference type="Proteomes" id="UP001055117"/>
    </source>
</evidence>
<dbReference type="RefSeq" id="WP_187273596.1">
    <property type="nucleotide sequence ID" value="NZ_BPQG01000034.1"/>
</dbReference>
<feature type="domain" description="Trimeric autotransporter adhesin YadA-like stalk" evidence="15">
    <location>
        <begin position="729"/>
        <end position="767"/>
    </location>
</feature>
<feature type="domain" description="Trimeric autotransporter adhesin YadA-like stalk" evidence="15">
    <location>
        <begin position="334"/>
        <end position="369"/>
    </location>
</feature>
<dbReference type="Gene3D" id="2.60.40.4050">
    <property type="match status" value="1"/>
</dbReference>
<dbReference type="Gene3D" id="1.20.5.170">
    <property type="match status" value="3"/>
</dbReference>
<feature type="domain" description="Trimeric autotransporter adhesin YadA-like stalk" evidence="15">
    <location>
        <begin position="575"/>
        <end position="617"/>
    </location>
</feature>
<keyword evidence="10" id="KW-0998">Cell outer membrane</keyword>
<evidence type="ECO:0000256" key="9">
    <source>
        <dbReference type="ARBA" id="ARBA00023136"/>
    </source>
</evidence>
<feature type="domain" description="Trimeric autotransporter adhesin YadA-like stalk" evidence="15">
    <location>
        <begin position="515"/>
        <end position="539"/>
    </location>
</feature>
<dbReference type="EMBL" id="BPQG01000034">
    <property type="protein sequence ID" value="GJD44514.1"/>
    <property type="molecule type" value="Genomic_DNA"/>
</dbReference>
<feature type="domain" description="Trimeric autotransporter adhesin YadA-like head" evidence="14">
    <location>
        <begin position="273"/>
        <end position="299"/>
    </location>
</feature>
<organism evidence="16 17">
    <name type="scientific">Methylobacterium cerastii</name>
    <dbReference type="NCBI Taxonomy" id="932741"/>
    <lineage>
        <taxon>Bacteria</taxon>
        <taxon>Pseudomonadati</taxon>
        <taxon>Pseudomonadota</taxon>
        <taxon>Alphaproteobacteria</taxon>
        <taxon>Hyphomicrobiales</taxon>
        <taxon>Methylobacteriaceae</taxon>
        <taxon>Methylobacterium</taxon>
    </lineage>
</organism>